<keyword evidence="5" id="KW-1185">Reference proteome</keyword>
<protein>
    <submittedName>
        <fullName evidence="4">Transposase</fullName>
    </submittedName>
</protein>
<dbReference type="AlphaFoldDB" id="A0A1P8Q5T0"/>
<reference evidence="5" key="1">
    <citation type="submission" date="2016-12" db="EMBL/GenBank/DDBJ databases">
        <authorList>
            <person name="Jung M.Y."/>
            <person name="Lee S.H."/>
        </authorList>
    </citation>
    <scope>NUCLEOTIDE SEQUENCE [LARGE SCALE GENOMIC DNA]</scope>
    <source>
        <strain evidence="5">WiKim39</strain>
    </source>
</reference>
<keyword evidence="2" id="KW-0175">Coiled coil</keyword>
<gene>
    <name evidence="4" type="ORF">BTM29_11950</name>
</gene>
<evidence type="ECO:0000259" key="3">
    <source>
        <dbReference type="Pfam" id="PF13518"/>
    </source>
</evidence>
<dbReference type="InterPro" id="IPR010921">
    <property type="entry name" value="Trp_repressor/repl_initiator"/>
</dbReference>
<dbReference type="Pfam" id="PF13518">
    <property type="entry name" value="HTH_28"/>
    <property type="match status" value="2"/>
</dbReference>
<dbReference type="Gene3D" id="1.10.10.10">
    <property type="entry name" value="Winged helix-like DNA-binding domain superfamily/Winged helix DNA-binding domain"/>
    <property type="match status" value="2"/>
</dbReference>
<dbReference type="PANTHER" id="PTHR33795:SF1">
    <property type="entry name" value="INSERTION ELEMENT IS150 PROTEIN INSJ"/>
    <property type="match status" value="1"/>
</dbReference>
<comment type="similarity">
    <text evidence="1">Belongs to the IS150/IS1296 orfA family.</text>
</comment>
<feature type="domain" description="Insertion element IS150 protein InsJ-like helix-turn-helix" evidence="3">
    <location>
        <begin position="10"/>
        <end position="55"/>
    </location>
</feature>
<evidence type="ECO:0000313" key="5">
    <source>
        <dbReference type="Proteomes" id="UP000187499"/>
    </source>
</evidence>
<accession>A0A1P8Q5T0</accession>
<name>A0A1P8Q5T0_9LACO</name>
<dbReference type="RefSeq" id="WP_076618272.1">
    <property type="nucleotide sequence ID" value="NZ_CP019323.1"/>
</dbReference>
<organism evidence="4 5">
    <name type="scientific">Companilactobacillus allii</name>
    <dbReference type="NCBI Taxonomy" id="1847728"/>
    <lineage>
        <taxon>Bacteria</taxon>
        <taxon>Bacillati</taxon>
        <taxon>Bacillota</taxon>
        <taxon>Bacilli</taxon>
        <taxon>Lactobacillales</taxon>
        <taxon>Lactobacillaceae</taxon>
        <taxon>Companilactobacillus</taxon>
    </lineage>
</organism>
<dbReference type="InterPro" id="IPR036388">
    <property type="entry name" value="WH-like_DNA-bd_sf"/>
</dbReference>
<proteinExistence type="inferred from homology"/>
<dbReference type="Proteomes" id="UP000187499">
    <property type="component" value="Chromosome"/>
</dbReference>
<dbReference type="EMBL" id="CP019323">
    <property type="protein sequence ID" value="APX73216.1"/>
    <property type="molecule type" value="Genomic_DNA"/>
</dbReference>
<feature type="coiled-coil region" evidence="2">
    <location>
        <begin position="184"/>
        <end position="211"/>
    </location>
</feature>
<dbReference type="SUPFAM" id="SSF48295">
    <property type="entry name" value="TrpR-like"/>
    <property type="match status" value="3"/>
</dbReference>
<dbReference type="GO" id="GO:0043565">
    <property type="term" value="F:sequence-specific DNA binding"/>
    <property type="evidence" value="ECO:0007669"/>
    <property type="project" value="InterPro"/>
</dbReference>
<evidence type="ECO:0000256" key="1">
    <source>
        <dbReference type="ARBA" id="ARBA00038232"/>
    </source>
</evidence>
<dbReference type="STRING" id="1847728.BTM29_11950"/>
<evidence type="ECO:0000313" key="4">
    <source>
        <dbReference type="EMBL" id="APX73216.1"/>
    </source>
</evidence>
<dbReference type="KEGG" id="lalw:BTM29_11950"/>
<evidence type="ECO:0000256" key="2">
    <source>
        <dbReference type="SAM" id="Coils"/>
    </source>
</evidence>
<dbReference type="InterPro" id="IPR055247">
    <property type="entry name" value="InsJ-like_HTH"/>
</dbReference>
<sequence length="225" mass="26310">MSRSKFGLSEKLDLINEFDKTVVSVSAFTKINGITRSTLRRWLTLFERDGVDGLREKTKNDTYPEELKLKVVHDFLDGKDTMEGLVNKYGLRSVFQVYDWVFKYNNGKSLARHNPSRKQDSIMSRKTTFEERIEIVEYVTKNNHSYSEAAKHFSVTYQQVRSWVLKSKKDGYEALLDGRGHRKAKKDLTDLDKANLKIRQLESQLEDQKIIEAFVKKLKELQHRG</sequence>
<dbReference type="PANTHER" id="PTHR33795">
    <property type="entry name" value="INSERTION ELEMENT IS150 PROTEIN INSJ"/>
    <property type="match status" value="1"/>
</dbReference>
<dbReference type="InterPro" id="IPR052057">
    <property type="entry name" value="IS150/IS1296_orfA-like"/>
</dbReference>
<feature type="domain" description="Insertion element IS150 protein InsJ-like helix-turn-helix" evidence="3">
    <location>
        <begin position="131"/>
        <end position="182"/>
    </location>
</feature>
<dbReference type="OrthoDB" id="9797531at2"/>